<dbReference type="OrthoDB" id="9814523at2"/>
<evidence type="ECO:0000256" key="5">
    <source>
        <dbReference type="ARBA" id="ARBA00023136"/>
    </source>
</evidence>
<feature type="transmembrane region" description="Helical" evidence="7">
    <location>
        <begin position="383"/>
        <end position="402"/>
    </location>
</feature>
<comment type="similarity">
    <text evidence="2 6">Belongs to the sodium:solute symporter (SSF) (TC 2.A.21) family.</text>
</comment>
<dbReference type="InterPro" id="IPR001734">
    <property type="entry name" value="Na/solute_symporter"/>
</dbReference>
<dbReference type="AlphaFoldDB" id="A0A1L3MM60"/>
<dbReference type="RefSeq" id="WP_072578226.1">
    <property type="nucleotide sequence ID" value="NZ_CP016020.1"/>
</dbReference>
<dbReference type="EMBL" id="CP016020">
    <property type="protein sequence ID" value="APH03440.1"/>
    <property type="molecule type" value="Genomic_DNA"/>
</dbReference>
<evidence type="ECO:0000313" key="9">
    <source>
        <dbReference type="Proteomes" id="UP000181936"/>
    </source>
</evidence>
<feature type="transmembrane region" description="Helical" evidence="7">
    <location>
        <begin position="438"/>
        <end position="456"/>
    </location>
</feature>
<keyword evidence="4 7" id="KW-1133">Transmembrane helix</keyword>
<feature type="transmembrane region" description="Helical" evidence="7">
    <location>
        <begin position="162"/>
        <end position="183"/>
    </location>
</feature>
<dbReference type="KEGG" id="bwh:A9C19_00970"/>
<dbReference type="PANTHER" id="PTHR11819">
    <property type="entry name" value="SOLUTE CARRIER FAMILY 5"/>
    <property type="match status" value="1"/>
</dbReference>
<evidence type="ECO:0000256" key="4">
    <source>
        <dbReference type="ARBA" id="ARBA00022989"/>
    </source>
</evidence>
<evidence type="ECO:0000313" key="8">
    <source>
        <dbReference type="EMBL" id="APH03440.1"/>
    </source>
</evidence>
<dbReference type="InterPro" id="IPR038377">
    <property type="entry name" value="Na/Glc_symporter_sf"/>
</dbReference>
<dbReference type="NCBIfam" id="NF007790">
    <property type="entry name" value="PRK10484.1"/>
    <property type="match status" value="1"/>
</dbReference>
<keyword evidence="5 7" id="KW-0472">Membrane</keyword>
<dbReference type="PANTHER" id="PTHR11819:SF195">
    <property type="entry name" value="SODIUM_GLUCOSE COTRANSPORTER 4"/>
    <property type="match status" value="1"/>
</dbReference>
<accession>A0A1L3MM60</accession>
<protein>
    <submittedName>
        <fullName evidence="8">Solute:sodium symporter family transporter</fullName>
    </submittedName>
</protein>
<keyword evidence="9" id="KW-1185">Reference proteome</keyword>
<dbReference type="Proteomes" id="UP000181936">
    <property type="component" value="Chromosome"/>
</dbReference>
<dbReference type="GO" id="GO:0005412">
    <property type="term" value="F:D-glucose:sodium symporter activity"/>
    <property type="evidence" value="ECO:0007669"/>
    <property type="project" value="TreeGrafter"/>
</dbReference>
<feature type="transmembrane region" description="Helical" evidence="7">
    <location>
        <begin position="195"/>
        <end position="215"/>
    </location>
</feature>
<feature type="transmembrane region" description="Helical" evidence="7">
    <location>
        <begin position="6"/>
        <end position="26"/>
    </location>
</feature>
<evidence type="ECO:0000256" key="2">
    <source>
        <dbReference type="ARBA" id="ARBA00006434"/>
    </source>
</evidence>
<evidence type="ECO:0000256" key="6">
    <source>
        <dbReference type="RuleBase" id="RU362091"/>
    </source>
</evidence>
<feature type="transmembrane region" description="Helical" evidence="7">
    <location>
        <begin position="284"/>
        <end position="311"/>
    </location>
</feature>
<name>A0A1L3MM60_9BACI</name>
<dbReference type="CDD" id="cd10328">
    <property type="entry name" value="SLC5sbd_YidK"/>
    <property type="match status" value="1"/>
</dbReference>
<feature type="transmembrane region" description="Helical" evidence="7">
    <location>
        <begin position="245"/>
        <end position="263"/>
    </location>
</feature>
<evidence type="ECO:0000256" key="7">
    <source>
        <dbReference type="SAM" id="Phobius"/>
    </source>
</evidence>
<dbReference type="Pfam" id="PF00474">
    <property type="entry name" value="SSF"/>
    <property type="match status" value="1"/>
</dbReference>
<feature type="transmembrane region" description="Helical" evidence="7">
    <location>
        <begin position="468"/>
        <end position="490"/>
    </location>
</feature>
<comment type="subcellular location">
    <subcellularLocation>
        <location evidence="1">Membrane</location>
        <topology evidence="1">Multi-pass membrane protein</topology>
    </subcellularLocation>
</comment>
<organism evidence="8 9">
    <name type="scientific">Bacillus weihaiensis</name>
    <dbReference type="NCBI Taxonomy" id="1547283"/>
    <lineage>
        <taxon>Bacteria</taxon>
        <taxon>Bacillati</taxon>
        <taxon>Bacillota</taxon>
        <taxon>Bacilli</taxon>
        <taxon>Bacillales</taxon>
        <taxon>Bacillaceae</taxon>
        <taxon>Bacillus</taxon>
    </lineage>
</organism>
<reference evidence="8 9" key="1">
    <citation type="journal article" date="2016" name="Sci. Rep.">
        <title>Complete genome sequence and transcriptomic analysis of a novel marine strain Bacillus weihaiensis reveals the mechanism of brown algae degradation.</title>
        <authorList>
            <person name="Zhu Y."/>
            <person name="Chen P."/>
            <person name="Bao Y."/>
            <person name="Men Y."/>
            <person name="Zeng Y."/>
            <person name="Yang J."/>
            <person name="Sun J."/>
            <person name="Sun Y."/>
        </authorList>
    </citation>
    <scope>NUCLEOTIDE SEQUENCE [LARGE SCALE GENOMIC DNA]</scope>
    <source>
        <strain evidence="8 9">Alg07</strain>
    </source>
</reference>
<proteinExistence type="inferred from homology"/>
<sequence>MSVNGIWFTLLSCAVFMAIVAIVSYFKAKDSVNDSKGYFLAGRGLTGTFIAGSLLLTNLSAEQLIGLNGQAYRTNLSNMAWEVTAAFAIIIMALYLLPKYLGGNFTTLPEFLSKRFDEGVRQYTVILFMLGYILVTIPSMLYSGALAVLKLFDVPSLFGISYVQSVWVVIWIIGIIGAIYAIFGGLKAVAVSDTINGIGLLIVGILVPVLGFYALGDGNLLSGMKTIAVTDSEKLNSIGSSEDSVPFGTIFTGMIFANLFYWASNQYVIQRTLGAKNLAEGQKGVIFSGFYKLLIPLFMMIPGVIAFHLYGDSLKSVDLAYPTLIANVLPTYLSGFFLAVLLGAVFSSFNSLLNSAATMFALDIYKQKINRNADDRKLISVSKWFGTALALVSFFISPLLMYAPDGLWDLIRKFTGFFNIPIIAIVLVGVLSKKVPALAAKVVIIFHVFAYYMLVWGTNQLFDYTVPIHFIHIYAILFAIEVSMMIIIGYMKPLERPNPFKVSAEVDMVPWKYAIATSIILLSSVAITYVIFSPIGLAYTGGIVSQLFWPVVAGILVLTALLIFFSLKHWNMKYSQYLQSDNKTEKKQKKLKLSKNVDPAFMKIE</sequence>
<dbReference type="Gene3D" id="1.20.1730.10">
    <property type="entry name" value="Sodium/glucose cotransporter"/>
    <property type="match status" value="1"/>
</dbReference>
<dbReference type="PROSITE" id="PS50283">
    <property type="entry name" value="NA_SOLUT_SYMP_3"/>
    <property type="match status" value="1"/>
</dbReference>
<evidence type="ECO:0000256" key="1">
    <source>
        <dbReference type="ARBA" id="ARBA00004141"/>
    </source>
</evidence>
<feature type="transmembrane region" description="Helical" evidence="7">
    <location>
        <begin position="38"/>
        <end position="59"/>
    </location>
</feature>
<feature type="transmembrane region" description="Helical" evidence="7">
    <location>
        <begin position="414"/>
        <end position="431"/>
    </location>
</feature>
<feature type="transmembrane region" description="Helical" evidence="7">
    <location>
        <begin position="79"/>
        <end position="97"/>
    </location>
</feature>
<dbReference type="GO" id="GO:0005886">
    <property type="term" value="C:plasma membrane"/>
    <property type="evidence" value="ECO:0007669"/>
    <property type="project" value="TreeGrafter"/>
</dbReference>
<feature type="transmembrane region" description="Helical" evidence="7">
    <location>
        <begin position="331"/>
        <end position="362"/>
    </location>
</feature>
<gene>
    <name evidence="8" type="ORF">A9C19_00970</name>
</gene>
<dbReference type="NCBIfam" id="TIGR00813">
    <property type="entry name" value="sss"/>
    <property type="match status" value="1"/>
</dbReference>
<feature type="transmembrane region" description="Helical" evidence="7">
    <location>
        <begin position="511"/>
        <end position="535"/>
    </location>
</feature>
<feature type="transmembrane region" description="Helical" evidence="7">
    <location>
        <begin position="123"/>
        <end position="142"/>
    </location>
</feature>
<keyword evidence="3 7" id="KW-0812">Transmembrane</keyword>
<evidence type="ECO:0000256" key="3">
    <source>
        <dbReference type="ARBA" id="ARBA00022692"/>
    </source>
</evidence>
<feature type="transmembrane region" description="Helical" evidence="7">
    <location>
        <begin position="547"/>
        <end position="567"/>
    </location>
</feature>